<dbReference type="GO" id="GO:0008270">
    <property type="term" value="F:zinc ion binding"/>
    <property type="evidence" value="ECO:0007669"/>
    <property type="project" value="UniProtKB-KW"/>
</dbReference>
<evidence type="ECO:0000256" key="9">
    <source>
        <dbReference type="SAM" id="MobiDB-lite"/>
    </source>
</evidence>
<dbReference type="PANTHER" id="PTHR45801:SF116">
    <property type="entry name" value="TRANSCRIPTIONAL REGULATOR TAC1-LIKE"/>
    <property type="match status" value="1"/>
</dbReference>
<feature type="compositionally biased region" description="Low complexity" evidence="9">
    <location>
        <begin position="146"/>
        <end position="156"/>
    </location>
</feature>
<evidence type="ECO:0000256" key="1">
    <source>
        <dbReference type="ARBA" id="ARBA00004123"/>
    </source>
</evidence>
<gene>
    <name evidence="11" type="ORF">CJ030_MR1G004087</name>
</gene>
<evidence type="ECO:0000256" key="7">
    <source>
        <dbReference type="ARBA" id="ARBA00023242"/>
    </source>
</evidence>
<comment type="subcellular location">
    <subcellularLocation>
        <location evidence="1">Nucleus</location>
    </subcellularLocation>
</comment>
<evidence type="ECO:0000256" key="4">
    <source>
        <dbReference type="ARBA" id="ARBA00022833"/>
    </source>
</evidence>
<keyword evidence="2" id="KW-0479">Metal-binding</keyword>
<dbReference type="AlphaFoldDB" id="A0A6A1WKQ2"/>
<organism evidence="11 12">
    <name type="scientific">Morella rubra</name>
    <name type="common">Chinese bayberry</name>
    <dbReference type="NCBI Taxonomy" id="262757"/>
    <lineage>
        <taxon>Eukaryota</taxon>
        <taxon>Viridiplantae</taxon>
        <taxon>Streptophyta</taxon>
        <taxon>Embryophyta</taxon>
        <taxon>Tracheophyta</taxon>
        <taxon>Spermatophyta</taxon>
        <taxon>Magnoliopsida</taxon>
        <taxon>eudicotyledons</taxon>
        <taxon>Gunneridae</taxon>
        <taxon>Pentapetalae</taxon>
        <taxon>rosids</taxon>
        <taxon>fabids</taxon>
        <taxon>Fagales</taxon>
        <taxon>Myricaceae</taxon>
        <taxon>Morella</taxon>
    </lineage>
</organism>
<dbReference type="Proteomes" id="UP000516437">
    <property type="component" value="Chromosome 1"/>
</dbReference>
<proteinExistence type="predicted"/>
<reference evidence="11 12" key="1">
    <citation type="journal article" date="2019" name="Plant Biotechnol. J.">
        <title>The red bayberry genome and genetic basis of sex determination.</title>
        <authorList>
            <person name="Jia H.M."/>
            <person name="Jia H.J."/>
            <person name="Cai Q.L."/>
            <person name="Wang Y."/>
            <person name="Zhao H.B."/>
            <person name="Yang W.F."/>
            <person name="Wang G.Y."/>
            <person name="Li Y.H."/>
            <person name="Zhan D.L."/>
            <person name="Shen Y.T."/>
            <person name="Niu Q.F."/>
            <person name="Chang L."/>
            <person name="Qiu J."/>
            <person name="Zhao L."/>
            <person name="Xie H.B."/>
            <person name="Fu W.Y."/>
            <person name="Jin J."/>
            <person name="Li X.W."/>
            <person name="Jiao Y."/>
            <person name="Zhou C.C."/>
            <person name="Tu T."/>
            <person name="Chai C.Y."/>
            <person name="Gao J.L."/>
            <person name="Fan L.J."/>
            <person name="van de Weg E."/>
            <person name="Wang J.Y."/>
            <person name="Gao Z.S."/>
        </authorList>
    </citation>
    <scope>NUCLEOTIDE SEQUENCE [LARGE SCALE GENOMIC DNA]</scope>
    <source>
        <tissue evidence="11">Leaves</tissue>
    </source>
</reference>
<evidence type="ECO:0000259" key="10">
    <source>
        <dbReference type="PROSITE" id="PS50157"/>
    </source>
</evidence>
<dbReference type="InterPro" id="IPR052426">
    <property type="entry name" value="Plant_dev_regulator"/>
</dbReference>
<feature type="region of interest" description="Disordered" evidence="9">
    <location>
        <begin position="123"/>
        <end position="168"/>
    </location>
</feature>
<protein>
    <submittedName>
        <fullName evidence="11">Transcriptional regulator TAC1</fullName>
    </submittedName>
</protein>
<keyword evidence="5" id="KW-0805">Transcription regulation</keyword>
<dbReference type="GO" id="GO:0005634">
    <property type="term" value="C:nucleus"/>
    <property type="evidence" value="ECO:0007669"/>
    <property type="project" value="UniProtKB-SubCell"/>
</dbReference>
<dbReference type="PROSITE" id="PS50157">
    <property type="entry name" value="ZINC_FINGER_C2H2_2"/>
    <property type="match status" value="1"/>
</dbReference>
<evidence type="ECO:0000256" key="2">
    <source>
        <dbReference type="ARBA" id="ARBA00022723"/>
    </source>
</evidence>
<dbReference type="Pfam" id="PF13912">
    <property type="entry name" value="zf-C2H2_6"/>
    <property type="match status" value="1"/>
</dbReference>
<keyword evidence="3 8" id="KW-0863">Zinc-finger</keyword>
<dbReference type="OrthoDB" id="780709at2759"/>
<feature type="domain" description="C2H2-type" evidence="10">
    <location>
        <begin position="27"/>
        <end position="54"/>
    </location>
</feature>
<accession>A0A6A1WKQ2</accession>
<keyword evidence="12" id="KW-1185">Reference proteome</keyword>
<dbReference type="SUPFAM" id="SSF57667">
    <property type="entry name" value="beta-beta-alpha zinc fingers"/>
    <property type="match status" value="1"/>
</dbReference>
<evidence type="ECO:0000313" key="11">
    <source>
        <dbReference type="EMBL" id="KAB1225875.1"/>
    </source>
</evidence>
<evidence type="ECO:0000256" key="6">
    <source>
        <dbReference type="ARBA" id="ARBA00023163"/>
    </source>
</evidence>
<dbReference type="Gene3D" id="3.30.160.60">
    <property type="entry name" value="Classic Zinc Finger"/>
    <property type="match status" value="1"/>
</dbReference>
<keyword evidence="7" id="KW-0539">Nucleus</keyword>
<dbReference type="PANTHER" id="PTHR45801">
    <property type="entry name" value="OS07G0101800 PROTEIN"/>
    <property type="match status" value="1"/>
</dbReference>
<dbReference type="InterPro" id="IPR036236">
    <property type="entry name" value="Znf_C2H2_sf"/>
</dbReference>
<feature type="region of interest" description="Disordered" evidence="9">
    <location>
        <begin position="62"/>
        <end position="111"/>
    </location>
</feature>
<keyword evidence="6" id="KW-0804">Transcription</keyword>
<keyword evidence="4" id="KW-0862">Zinc</keyword>
<evidence type="ECO:0000313" key="12">
    <source>
        <dbReference type="Proteomes" id="UP000516437"/>
    </source>
</evidence>
<evidence type="ECO:0000256" key="8">
    <source>
        <dbReference type="PROSITE-ProRule" id="PRU00042"/>
    </source>
</evidence>
<comment type="caution">
    <text evidence="11">The sequence shown here is derived from an EMBL/GenBank/DDBJ whole genome shotgun (WGS) entry which is preliminary data.</text>
</comment>
<dbReference type="EMBL" id="RXIC02000019">
    <property type="protein sequence ID" value="KAB1225875.1"/>
    <property type="molecule type" value="Genomic_DNA"/>
</dbReference>
<name>A0A6A1WKQ2_9ROSI</name>
<feature type="region of interest" description="Disordered" evidence="9">
    <location>
        <begin position="1"/>
        <end position="23"/>
    </location>
</feature>
<evidence type="ECO:0000256" key="3">
    <source>
        <dbReference type="ARBA" id="ARBA00022771"/>
    </source>
</evidence>
<dbReference type="InterPro" id="IPR013087">
    <property type="entry name" value="Znf_C2H2_type"/>
</dbReference>
<sequence>MDSDQATPENFDQVTSDDQGTSQGRYYDCTFCKRGFSNAQALGGHMNIHRKEKAQLKRFVNGTQRVEETPLHSPIPRNSSWPSETKPRDKRTTVKWPWVSSQQGDATTRDGIHVGEFQEFPLFFETPSDENQKPGSQLRGETENASSSSTHVSSGSEIDLELRLGSRA</sequence>
<dbReference type="PROSITE" id="PS00028">
    <property type="entry name" value="ZINC_FINGER_C2H2_1"/>
    <property type="match status" value="1"/>
</dbReference>
<evidence type="ECO:0000256" key="5">
    <source>
        <dbReference type="ARBA" id="ARBA00023015"/>
    </source>
</evidence>